<keyword evidence="1" id="KW-0812">Transmembrane</keyword>
<dbReference type="Pfam" id="PF02534">
    <property type="entry name" value="T4SS-DNA_transf"/>
    <property type="match status" value="1"/>
</dbReference>
<dbReference type="PANTHER" id="PTHR30121:SF11">
    <property type="entry name" value="AAA+ ATPASE DOMAIN-CONTAINING PROTEIN"/>
    <property type="match status" value="1"/>
</dbReference>
<dbReference type="AlphaFoldDB" id="A0A1G2BYP3"/>
<keyword evidence="1" id="KW-1133">Transmembrane helix</keyword>
<dbReference type="InterPro" id="IPR058441">
    <property type="entry name" value="DUF8128"/>
</dbReference>
<comment type="caution">
    <text evidence="3">The sequence shown here is derived from an EMBL/GenBank/DDBJ whole genome shotgun (WGS) entry which is preliminary data.</text>
</comment>
<dbReference type="InterPro" id="IPR051162">
    <property type="entry name" value="T4SS_component"/>
</dbReference>
<reference evidence="3 4" key="1">
    <citation type="journal article" date="2016" name="Nat. Commun.">
        <title>Thousands of microbial genomes shed light on interconnected biogeochemical processes in an aquifer system.</title>
        <authorList>
            <person name="Anantharaman K."/>
            <person name="Brown C.T."/>
            <person name="Hug L.A."/>
            <person name="Sharon I."/>
            <person name="Castelle C.J."/>
            <person name="Probst A.J."/>
            <person name="Thomas B.C."/>
            <person name="Singh A."/>
            <person name="Wilkins M.J."/>
            <person name="Karaoz U."/>
            <person name="Brodie E.L."/>
            <person name="Williams K.H."/>
            <person name="Hubbard S.S."/>
            <person name="Banfield J.F."/>
        </authorList>
    </citation>
    <scope>NUCLEOTIDE SEQUENCE [LARGE SCALE GENOMIC DNA]</scope>
</reference>
<dbReference type="Gene3D" id="3.40.50.300">
    <property type="entry name" value="P-loop containing nucleotide triphosphate hydrolases"/>
    <property type="match status" value="2"/>
</dbReference>
<organism evidence="3 4">
    <name type="scientific">Candidatus Komeilibacteria bacterium RIFOXYC1_FULL_37_11</name>
    <dbReference type="NCBI Taxonomy" id="1798555"/>
    <lineage>
        <taxon>Bacteria</taxon>
        <taxon>Candidatus Komeiliibacteriota</taxon>
    </lineage>
</organism>
<proteinExistence type="predicted"/>
<evidence type="ECO:0000313" key="3">
    <source>
        <dbReference type="EMBL" id="OGY94238.1"/>
    </source>
</evidence>
<name>A0A1G2BYP3_9BACT</name>
<evidence type="ECO:0000313" key="4">
    <source>
        <dbReference type="Proteomes" id="UP000177626"/>
    </source>
</evidence>
<sequence length="817" mass="92939">MNEYITIAIVSLIGIIFLGIFVYFLLNYFNNKSNKSLQQEILLVKIPKYTKQKKEEYGKDYVQTQLGQVENLFAALSGLRIQKKMFSRRTDVFSAEIVSDGGFINFYIATPTNYRDFLIQQLQAVYPKIYFELAVDYNIFQPQGHIKAGILYFTNDYSLPIKTYRHFENDPLEAITNSLSKLKDGEGAAVQYVFRSAPARWHARGKKIAKYMYTGIHYNEAVKKLGGGGFWGNLSKVLKFFGTFVASKEKEKPLNKPQEKPLMSAMEQERAKAMEEKTSKSALEVNIRVVVSTPSSERSGMILNDILNSYSQFNIYEFGNSFRAQIPKKNDSYIEHFIYRHFLPKRSMILNSEEMTSIIHLPLPTSETPNIAWLEAAKAAPPADMPREGVVLGKSIYRGKETLVRIKDADRRRHMYTIGQTGTGKSVFLESLAIQDIANGKGVCVLDPHGDLAETILSHVPKARAEDVIFFDPSDTERPIGINMLEFETEEQKTFVINEMIAIFDKLYDLKATGGPIFEQYMRNTMLLLMDDKENSATLLEIPKVLSDAEYRKKKLAKAKNQLVKDFWEKEAQKAGGEAALANMVPYITSKLTPFISNDTIRPIISQAKSAFNFRKAMDENKIIIINLSKGRIGEMNSSLLGMIMIGKILFAALSRVDIPEEERADFYLYIDEFQNYITESISVILSEARKYKLNLILAHQFLAQLTKNNNTSVKDSVFGNVGTLVSYRIGVDDAEVIAKQMAPVVTEYDLINMPKYTCYIRLLIDNQNPPAFNFNPILPEKGNYELARSIKELSRLRYGRDKRVVESEINSRIAMV</sequence>
<dbReference type="Proteomes" id="UP000177626">
    <property type="component" value="Unassembled WGS sequence"/>
</dbReference>
<evidence type="ECO:0000256" key="1">
    <source>
        <dbReference type="SAM" id="Phobius"/>
    </source>
</evidence>
<keyword evidence="1" id="KW-0472">Membrane</keyword>
<protein>
    <recommendedName>
        <fullName evidence="2">DUF8128 domain-containing protein</fullName>
    </recommendedName>
</protein>
<dbReference type="PANTHER" id="PTHR30121">
    <property type="entry name" value="UNCHARACTERIZED PROTEIN YJGR-RELATED"/>
    <property type="match status" value="1"/>
</dbReference>
<dbReference type="EMBL" id="MHKQ01000010">
    <property type="protein sequence ID" value="OGY94238.1"/>
    <property type="molecule type" value="Genomic_DNA"/>
</dbReference>
<dbReference type="Pfam" id="PF26449">
    <property type="entry name" value="DUF8128"/>
    <property type="match status" value="1"/>
</dbReference>
<feature type="domain" description="DUF8128" evidence="2">
    <location>
        <begin position="70"/>
        <end position="373"/>
    </location>
</feature>
<dbReference type="GO" id="GO:0016020">
    <property type="term" value="C:membrane"/>
    <property type="evidence" value="ECO:0007669"/>
    <property type="project" value="InterPro"/>
</dbReference>
<feature type="transmembrane region" description="Helical" evidence="1">
    <location>
        <begin position="7"/>
        <end position="29"/>
    </location>
</feature>
<dbReference type="InterPro" id="IPR003688">
    <property type="entry name" value="TraG/VirD4"/>
</dbReference>
<dbReference type="SUPFAM" id="SSF52540">
    <property type="entry name" value="P-loop containing nucleoside triphosphate hydrolases"/>
    <property type="match status" value="1"/>
</dbReference>
<dbReference type="InterPro" id="IPR027417">
    <property type="entry name" value="P-loop_NTPase"/>
</dbReference>
<gene>
    <name evidence="3" type="ORF">A2406_01940</name>
</gene>
<accession>A0A1G2BYP3</accession>
<evidence type="ECO:0000259" key="2">
    <source>
        <dbReference type="Pfam" id="PF26449"/>
    </source>
</evidence>